<dbReference type="PANTHER" id="PTHR12496:SF0">
    <property type="entry name" value="METHYLTRANSFERASE DOMAIN-CONTAINING PROTEIN"/>
    <property type="match status" value="1"/>
</dbReference>
<reference evidence="3 4" key="1">
    <citation type="journal article" date="2019" name="Appl. Microbiol. Biotechnol.">
        <title>Genome sequence of Isaria javanica and comparative genome analysis insights into family S53 peptidase evolution in fungal entomopathogens.</title>
        <authorList>
            <person name="Lin R."/>
            <person name="Zhang X."/>
            <person name="Xin B."/>
            <person name="Zou M."/>
            <person name="Gao Y."/>
            <person name="Qin F."/>
            <person name="Hu Q."/>
            <person name="Xie B."/>
            <person name="Cheng X."/>
        </authorList>
    </citation>
    <scope>NUCLEOTIDE SEQUENCE [LARGE SCALE GENOMIC DNA]</scope>
    <source>
        <strain evidence="3 4">IJ1G</strain>
    </source>
</reference>
<evidence type="ECO:0000313" key="3">
    <source>
        <dbReference type="EMBL" id="TQV93531.1"/>
    </source>
</evidence>
<organism evidence="3 4">
    <name type="scientific">Cordyceps javanica</name>
    <dbReference type="NCBI Taxonomy" id="43265"/>
    <lineage>
        <taxon>Eukaryota</taxon>
        <taxon>Fungi</taxon>
        <taxon>Dikarya</taxon>
        <taxon>Ascomycota</taxon>
        <taxon>Pezizomycotina</taxon>
        <taxon>Sordariomycetes</taxon>
        <taxon>Hypocreomycetidae</taxon>
        <taxon>Hypocreales</taxon>
        <taxon>Cordycipitaceae</taxon>
        <taxon>Cordyceps</taxon>
    </lineage>
</organism>
<dbReference type="OrthoDB" id="10258156at2759"/>
<dbReference type="InterPro" id="IPR052220">
    <property type="entry name" value="METTL25"/>
</dbReference>
<dbReference type="GO" id="GO:0032259">
    <property type="term" value="P:methylation"/>
    <property type="evidence" value="ECO:0007669"/>
    <property type="project" value="UniProtKB-KW"/>
</dbReference>
<sequence>MPPSKPLPCSDEFATPEEYVEELLHFATTCDTWQILCGAVHVVDFFITEPGLFYAALPAEWHAFLLSQDVMRLLDFFVRDDPDTATFADGQTPPASLVRYVKSIRRLALRREVKTPPETDAELPPLTRTVSVGMNPKKIHEVKRFADYVARLSSDIAATDAKNAVEKQKQQQQQQQQQQQEQEQEQGEHEEKEEEEEVTHFVDFGSGQNYLGRALASEPYNRRVIAVEGRQNNVDAAKSYDTQSGLAVKPKIRRNKKVWSKILEVAGPNKSDPEALAAAIKEVVGDDGCEDFRKIGSDELSYTVEEGKGLLQYISGRLDNGDLSEVIAQIDTGASAADNCKEEGENTKMKEKKKKNKNKSLKLMAISIHSCGNLSHYGIRSLVLNPEIRAVAIVGCCYNLVTERLGPPTYKQGYLRPTLQAVNGRAVKESDRRDPQGFPMSEKLSTYGGGGIRANITARMMACQAPQNWTAEDSALFFTRHFYRAVLQKIFLDRGAVHEVVHTNNNNNDEPADEAEAEADPATLGPFEKSTSPLAIGTLPKRCYGGGLAAYVRAAVTKLTTSSEYKKYADVMRATMVGMTDAEVEAYHGRFAGRKKELCVVWCLMAYSATLVEALMVTDRWAWLREQDEVRDAWVEAVFDFGQSPRNMVIVGVKK</sequence>
<feature type="region of interest" description="Disordered" evidence="1">
    <location>
        <begin position="161"/>
        <end position="199"/>
    </location>
</feature>
<feature type="domain" description="Methyltransferase" evidence="2">
    <location>
        <begin position="342"/>
        <end position="403"/>
    </location>
</feature>
<keyword evidence="3" id="KW-0808">Transferase</keyword>
<dbReference type="Pfam" id="PF13679">
    <property type="entry name" value="Methyltransf_32"/>
    <property type="match status" value="1"/>
</dbReference>
<feature type="compositionally biased region" description="Low complexity" evidence="1">
    <location>
        <begin position="170"/>
        <end position="181"/>
    </location>
</feature>
<keyword evidence="3" id="KW-0489">Methyltransferase</keyword>
<proteinExistence type="predicted"/>
<gene>
    <name evidence="3" type="ORF">IF1G_08109</name>
</gene>
<dbReference type="GO" id="GO:0008168">
    <property type="term" value="F:methyltransferase activity"/>
    <property type="evidence" value="ECO:0007669"/>
    <property type="project" value="UniProtKB-KW"/>
</dbReference>
<dbReference type="AlphaFoldDB" id="A0A545UVP1"/>
<dbReference type="EMBL" id="SPUK01000012">
    <property type="protein sequence ID" value="TQV93531.1"/>
    <property type="molecule type" value="Genomic_DNA"/>
</dbReference>
<dbReference type="InterPro" id="IPR025714">
    <property type="entry name" value="Methyltranfer_dom"/>
</dbReference>
<evidence type="ECO:0000313" key="4">
    <source>
        <dbReference type="Proteomes" id="UP000315783"/>
    </source>
</evidence>
<dbReference type="PANTHER" id="PTHR12496">
    <property type="entry name" value="CGI-41 METHYLTRANSFERASE"/>
    <property type="match status" value="1"/>
</dbReference>
<comment type="caution">
    <text evidence="3">The sequence shown here is derived from an EMBL/GenBank/DDBJ whole genome shotgun (WGS) entry which is preliminary data.</text>
</comment>
<evidence type="ECO:0000256" key="1">
    <source>
        <dbReference type="SAM" id="MobiDB-lite"/>
    </source>
</evidence>
<keyword evidence="4" id="KW-1185">Reference proteome</keyword>
<protein>
    <submittedName>
        <fullName evidence="3">RNA small subunit methyltransferase</fullName>
    </submittedName>
</protein>
<evidence type="ECO:0000259" key="2">
    <source>
        <dbReference type="Pfam" id="PF13679"/>
    </source>
</evidence>
<dbReference type="Proteomes" id="UP000315783">
    <property type="component" value="Unassembled WGS sequence"/>
</dbReference>
<accession>A0A545UVP1</accession>
<name>A0A545UVP1_9HYPO</name>
<dbReference type="STRING" id="43265.A0A545UVP1"/>